<name>A0AAV4MT38_CAEEX</name>
<protein>
    <submittedName>
        <fullName evidence="1">Uncharacterized protein</fullName>
    </submittedName>
</protein>
<evidence type="ECO:0000313" key="2">
    <source>
        <dbReference type="Proteomes" id="UP001054945"/>
    </source>
</evidence>
<accession>A0AAV4MT38</accession>
<evidence type="ECO:0000313" key="1">
    <source>
        <dbReference type="EMBL" id="GIX75034.1"/>
    </source>
</evidence>
<sequence>MFNSAIEPSFSASDSSGGRHFQSIKTSWENRFVFNTRSCGRPSRRRSSSAPPAAAPVQEECRLFLREEGGAEADIFNPSKLLEKSVRLILDLAGVLREFQFSPSVRASQLRTPSSLQLHSRGNTGLFESKHKSKAISNVVFMPLMKIKSVGWQILKEDERSLQNHLAVAILTRFPLRKLG</sequence>
<keyword evidence="2" id="KW-1185">Reference proteome</keyword>
<dbReference type="Proteomes" id="UP001054945">
    <property type="component" value="Unassembled WGS sequence"/>
</dbReference>
<dbReference type="EMBL" id="BPLR01002553">
    <property type="protein sequence ID" value="GIX75034.1"/>
    <property type="molecule type" value="Genomic_DNA"/>
</dbReference>
<gene>
    <name evidence="1" type="ORF">CEXT_383611</name>
</gene>
<proteinExistence type="predicted"/>
<dbReference type="AlphaFoldDB" id="A0AAV4MT38"/>
<reference evidence="1 2" key="1">
    <citation type="submission" date="2021-06" db="EMBL/GenBank/DDBJ databases">
        <title>Caerostris extrusa draft genome.</title>
        <authorList>
            <person name="Kono N."/>
            <person name="Arakawa K."/>
        </authorList>
    </citation>
    <scope>NUCLEOTIDE SEQUENCE [LARGE SCALE GENOMIC DNA]</scope>
</reference>
<organism evidence="1 2">
    <name type="scientific">Caerostris extrusa</name>
    <name type="common">Bark spider</name>
    <name type="synonym">Caerostris bankana</name>
    <dbReference type="NCBI Taxonomy" id="172846"/>
    <lineage>
        <taxon>Eukaryota</taxon>
        <taxon>Metazoa</taxon>
        <taxon>Ecdysozoa</taxon>
        <taxon>Arthropoda</taxon>
        <taxon>Chelicerata</taxon>
        <taxon>Arachnida</taxon>
        <taxon>Araneae</taxon>
        <taxon>Araneomorphae</taxon>
        <taxon>Entelegynae</taxon>
        <taxon>Araneoidea</taxon>
        <taxon>Araneidae</taxon>
        <taxon>Caerostris</taxon>
    </lineage>
</organism>
<comment type="caution">
    <text evidence="1">The sequence shown here is derived from an EMBL/GenBank/DDBJ whole genome shotgun (WGS) entry which is preliminary data.</text>
</comment>